<dbReference type="InterPro" id="IPR002104">
    <property type="entry name" value="Integrase_catalytic"/>
</dbReference>
<organism evidence="12 13">
    <name type="scientific">Vagococcus penaei</name>
    <dbReference type="NCBI Taxonomy" id="633807"/>
    <lineage>
        <taxon>Bacteria</taxon>
        <taxon>Bacillati</taxon>
        <taxon>Bacillota</taxon>
        <taxon>Bacilli</taxon>
        <taxon>Lactobacillales</taxon>
        <taxon>Enterococcaceae</taxon>
        <taxon>Vagococcus</taxon>
    </lineage>
</organism>
<feature type="active site" evidence="10">
    <location>
        <position position="241"/>
    </location>
</feature>
<evidence type="ECO:0000313" key="12">
    <source>
        <dbReference type="EMBL" id="AQP54751.1"/>
    </source>
</evidence>
<dbReference type="InterPro" id="IPR010998">
    <property type="entry name" value="Integrase_recombinase_N"/>
</dbReference>
<keyword evidence="4 10" id="KW-0132">Cell division</keyword>
<dbReference type="Pfam" id="PF00589">
    <property type="entry name" value="Phage_integrase"/>
    <property type="match status" value="1"/>
</dbReference>
<dbReference type="Proteomes" id="UP000188246">
    <property type="component" value="Chromosome"/>
</dbReference>
<proteinExistence type="inferred from homology"/>
<keyword evidence="9 10" id="KW-0131">Cell cycle</keyword>
<keyword evidence="3 10" id="KW-0963">Cytoplasm</keyword>
<dbReference type="OrthoDB" id="9801717at2"/>
<reference evidence="12 13" key="1">
    <citation type="journal article" date="2010" name="Int. J. Syst. Evol. Microbiol.">
        <title>Vagococcus penaei sp. nov., isolated from spoilage microbiota of cooked shrimp (Penaeus vannamei).</title>
        <authorList>
            <person name="Jaffres E."/>
            <person name="Prevost H."/>
            <person name="Rossero A."/>
            <person name="Joffraud J.J."/>
            <person name="Dousset X."/>
        </authorList>
    </citation>
    <scope>NUCLEOTIDE SEQUENCE [LARGE SCALE GENOMIC DNA]</scope>
    <source>
        <strain evidence="12 13">CD276</strain>
    </source>
</reference>
<dbReference type="NCBIfam" id="TIGR02224">
    <property type="entry name" value="recomb_XerC"/>
    <property type="match status" value="1"/>
</dbReference>
<evidence type="ECO:0000256" key="2">
    <source>
        <dbReference type="ARBA" id="ARBA00006657"/>
    </source>
</evidence>
<dbReference type="CDD" id="cd00798">
    <property type="entry name" value="INT_XerDC_C"/>
    <property type="match status" value="1"/>
</dbReference>
<keyword evidence="6 10" id="KW-0229">DNA integration</keyword>
<dbReference type="STRING" id="633807.BW732_01050"/>
<dbReference type="EMBL" id="CP019609">
    <property type="protein sequence ID" value="AQP54751.1"/>
    <property type="molecule type" value="Genomic_DNA"/>
</dbReference>
<keyword evidence="7 10" id="KW-0238">DNA-binding</keyword>
<evidence type="ECO:0000313" key="13">
    <source>
        <dbReference type="Proteomes" id="UP000188246"/>
    </source>
</evidence>
<dbReference type="GO" id="GO:0009037">
    <property type="term" value="F:tyrosine-based site-specific recombinase activity"/>
    <property type="evidence" value="ECO:0007669"/>
    <property type="project" value="UniProtKB-UniRule"/>
</dbReference>
<dbReference type="NCBIfam" id="NF001399">
    <property type="entry name" value="PRK00283.1"/>
    <property type="match status" value="1"/>
</dbReference>
<gene>
    <name evidence="10" type="primary">xerC</name>
    <name evidence="12" type="ORF">BW732_01050</name>
</gene>
<dbReference type="Gene3D" id="1.10.150.130">
    <property type="match status" value="1"/>
</dbReference>
<dbReference type="PROSITE" id="PS51898">
    <property type="entry name" value="TYR_RECOMBINASE"/>
    <property type="match status" value="1"/>
</dbReference>
<feature type="active site" description="O-(3'-phospho-DNA)-tyrosine intermediate" evidence="10">
    <location>
        <position position="273"/>
    </location>
</feature>
<keyword evidence="5 10" id="KW-0159">Chromosome partition</keyword>
<feature type="active site" evidence="10">
    <location>
        <position position="264"/>
    </location>
</feature>
<dbReference type="HAMAP" id="MF_01808">
    <property type="entry name" value="Recomb_XerC_XerD"/>
    <property type="match status" value="1"/>
</dbReference>
<dbReference type="Pfam" id="PF02899">
    <property type="entry name" value="Phage_int_SAM_1"/>
    <property type="match status" value="1"/>
</dbReference>
<keyword evidence="13" id="KW-1185">Reference proteome</keyword>
<dbReference type="InterPro" id="IPR023009">
    <property type="entry name" value="Tyrosine_recombinase_XerC/XerD"/>
</dbReference>
<dbReference type="KEGG" id="vpi:BW732_01050"/>
<dbReference type="InterPro" id="IPR004107">
    <property type="entry name" value="Integrase_SAM-like_N"/>
</dbReference>
<evidence type="ECO:0000256" key="11">
    <source>
        <dbReference type="NCBIfam" id="TIGR02224"/>
    </source>
</evidence>
<dbReference type="Gene3D" id="1.10.443.10">
    <property type="entry name" value="Intergrase catalytic core"/>
    <property type="match status" value="1"/>
</dbReference>
<evidence type="ECO:0000256" key="3">
    <source>
        <dbReference type="ARBA" id="ARBA00022490"/>
    </source>
</evidence>
<evidence type="ECO:0000256" key="5">
    <source>
        <dbReference type="ARBA" id="ARBA00022829"/>
    </source>
</evidence>
<dbReference type="AlphaFoldDB" id="A0A1Q2D917"/>
<sequence length="292" mass="33961">MEFLRYLSVERQYSVLTSNAYEEDITHFFDFLETTGDDDYLAVTPQDVRVYLAYLHDKHYQRNSISRKISSLRAFYQFLVQNQFIVENPFSYVQMKRQTKKLPRFFYEKEMDLLFATVSGDKLLDKRNKVLLEILYGTGMRVSECIQLTIKDIDFESAVFLVHGKGNKERYVPFGSFAADAIHDYLAHVRPVLLLKGDEAHDYLLVNHRGGQLTTAGVRYILKQLIQQSALTTDIHPHMLRHTFATHLLNNGADMRTVQELLGHVSLSSTQIYTHVTTEALQKNYRNFHPRA</sequence>
<dbReference type="PROSITE" id="PS51900">
    <property type="entry name" value="CB"/>
    <property type="match status" value="1"/>
</dbReference>
<evidence type="ECO:0000256" key="6">
    <source>
        <dbReference type="ARBA" id="ARBA00022908"/>
    </source>
</evidence>
<dbReference type="PANTHER" id="PTHR30349">
    <property type="entry name" value="PHAGE INTEGRASE-RELATED"/>
    <property type="match status" value="1"/>
</dbReference>
<dbReference type="InterPro" id="IPR044068">
    <property type="entry name" value="CB"/>
</dbReference>
<dbReference type="PANTHER" id="PTHR30349:SF77">
    <property type="entry name" value="TYROSINE RECOMBINASE XERC"/>
    <property type="match status" value="1"/>
</dbReference>
<protein>
    <recommendedName>
        <fullName evidence="10 11">Tyrosine recombinase XerC</fullName>
    </recommendedName>
</protein>
<comment type="subunit">
    <text evidence="10">Forms a cyclic heterotetrameric complex composed of two molecules of XerC and two molecules of XerD.</text>
</comment>
<dbReference type="SUPFAM" id="SSF56349">
    <property type="entry name" value="DNA breaking-rejoining enzymes"/>
    <property type="match status" value="1"/>
</dbReference>
<keyword evidence="8 10" id="KW-0233">DNA recombination</keyword>
<comment type="subcellular location">
    <subcellularLocation>
        <location evidence="1 10">Cytoplasm</location>
    </subcellularLocation>
</comment>
<dbReference type="NCBIfam" id="NF040815">
    <property type="entry name" value="recomb_XerA_Arch"/>
    <property type="match status" value="1"/>
</dbReference>
<evidence type="ECO:0000256" key="4">
    <source>
        <dbReference type="ARBA" id="ARBA00022618"/>
    </source>
</evidence>
<dbReference type="InterPro" id="IPR050090">
    <property type="entry name" value="Tyrosine_recombinase_XerCD"/>
</dbReference>
<feature type="active site" evidence="10">
    <location>
        <position position="141"/>
    </location>
</feature>
<evidence type="ECO:0000256" key="9">
    <source>
        <dbReference type="ARBA" id="ARBA00023306"/>
    </source>
</evidence>
<feature type="active site" evidence="10">
    <location>
        <position position="165"/>
    </location>
</feature>
<dbReference type="GO" id="GO:0007059">
    <property type="term" value="P:chromosome segregation"/>
    <property type="evidence" value="ECO:0007669"/>
    <property type="project" value="UniProtKB-UniRule"/>
</dbReference>
<dbReference type="GO" id="GO:0006313">
    <property type="term" value="P:DNA transposition"/>
    <property type="evidence" value="ECO:0007669"/>
    <property type="project" value="UniProtKB-UniRule"/>
</dbReference>
<evidence type="ECO:0000256" key="7">
    <source>
        <dbReference type="ARBA" id="ARBA00023125"/>
    </source>
</evidence>
<comment type="similarity">
    <text evidence="2 10">Belongs to the 'phage' integrase family. XerC subfamily.</text>
</comment>
<evidence type="ECO:0000256" key="8">
    <source>
        <dbReference type="ARBA" id="ARBA00023172"/>
    </source>
</evidence>
<evidence type="ECO:0000256" key="10">
    <source>
        <dbReference type="HAMAP-Rule" id="MF_01808"/>
    </source>
</evidence>
<comment type="function">
    <text evidence="10">Site-specific tyrosine recombinase, which acts by catalyzing the cutting and rejoining of the recombining DNA molecules. The XerC-XerD complex is essential to convert dimers of the bacterial chromosome into monomers to permit their segregation at cell division. It also contributes to the segregational stability of plasmids.</text>
</comment>
<dbReference type="GO" id="GO:0005737">
    <property type="term" value="C:cytoplasm"/>
    <property type="evidence" value="ECO:0007669"/>
    <property type="project" value="UniProtKB-SubCell"/>
</dbReference>
<evidence type="ECO:0000256" key="1">
    <source>
        <dbReference type="ARBA" id="ARBA00004496"/>
    </source>
</evidence>
<feature type="active site" evidence="10">
    <location>
        <position position="238"/>
    </location>
</feature>
<name>A0A1Q2D917_9ENTE</name>
<accession>A0A1Q2D917</accession>
<dbReference type="RefSeq" id="WP_077276835.1">
    <property type="nucleotide sequence ID" value="NZ_CP019609.1"/>
</dbReference>
<dbReference type="InterPro" id="IPR011931">
    <property type="entry name" value="Recomb_XerC"/>
</dbReference>
<dbReference type="InterPro" id="IPR013762">
    <property type="entry name" value="Integrase-like_cat_sf"/>
</dbReference>
<dbReference type="InterPro" id="IPR011010">
    <property type="entry name" value="DNA_brk_join_enz"/>
</dbReference>
<dbReference type="GO" id="GO:0003677">
    <property type="term" value="F:DNA binding"/>
    <property type="evidence" value="ECO:0007669"/>
    <property type="project" value="UniProtKB-UniRule"/>
</dbReference>
<dbReference type="GO" id="GO:0051301">
    <property type="term" value="P:cell division"/>
    <property type="evidence" value="ECO:0007669"/>
    <property type="project" value="UniProtKB-UniRule"/>
</dbReference>